<keyword evidence="2 3" id="KW-0732">Signal</keyword>
<dbReference type="PRINTS" id="PR01805">
    <property type="entry name" value="VACJLIPOPROT"/>
</dbReference>
<dbReference type="InterPro" id="IPR007428">
    <property type="entry name" value="MlaA"/>
</dbReference>
<feature type="signal peptide" evidence="3">
    <location>
        <begin position="1"/>
        <end position="23"/>
    </location>
</feature>
<name>A0A6S6U8Z0_9BACT</name>
<accession>A0A6S6U8Z0</accession>
<evidence type="ECO:0000256" key="3">
    <source>
        <dbReference type="SAM" id="SignalP"/>
    </source>
</evidence>
<dbReference type="Pfam" id="PF04333">
    <property type="entry name" value="MlaA"/>
    <property type="match status" value="1"/>
</dbReference>
<evidence type="ECO:0000313" key="4">
    <source>
        <dbReference type="EMBL" id="CAA6826737.1"/>
    </source>
</evidence>
<dbReference type="GO" id="GO:0016020">
    <property type="term" value="C:membrane"/>
    <property type="evidence" value="ECO:0007669"/>
    <property type="project" value="InterPro"/>
</dbReference>
<proteinExistence type="inferred from homology"/>
<organism evidence="4">
    <name type="scientific">uncultured Sulfurovum sp</name>
    <dbReference type="NCBI Taxonomy" id="269237"/>
    <lineage>
        <taxon>Bacteria</taxon>
        <taxon>Pseudomonadati</taxon>
        <taxon>Campylobacterota</taxon>
        <taxon>Epsilonproteobacteria</taxon>
        <taxon>Campylobacterales</taxon>
        <taxon>Sulfurovaceae</taxon>
        <taxon>Sulfurovum</taxon>
        <taxon>environmental samples</taxon>
    </lineage>
</organism>
<sequence length="278" mass="31396">MERKAFMRKLIFISILSLTFFQACGTKQPIVGSPTEKSDQNITTLSSTDEMSINEFSDEFSDEFSTETKELFDPLYDYNVWMTDANDQLFIHLLNPLSEAYAYILPHAIRLGLSNAIHNLKYPIRLSNNLLQGKIKNASDETGRFIINSTVGLLGVIDVAGKYKNLHAHNEDFGQTLGYYGVGSGFHIVLPFVGPSNARDVLGLIIDGYTSPLIYDKNLKQFRIPKNLQDSTLLYALENINKNALNLGAYESLKKDAIELYPFLRDIYEQKRSSDISE</sequence>
<evidence type="ECO:0000256" key="1">
    <source>
        <dbReference type="ARBA" id="ARBA00010634"/>
    </source>
</evidence>
<feature type="chain" id="PRO_5027620789" evidence="3">
    <location>
        <begin position="24"/>
        <end position="278"/>
    </location>
</feature>
<reference evidence="4" key="1">
    <citation type="submission" date="2020-01" db="EMBL/GenBank/DDBJ databases">
        <authorList>
            <person name="Meier V. D."/>
            <person name="Meier V D."/>
        </authorList>
    </citation>
    <scope>NUCLEOTIDE SEQUENCE</scope>
    <source>
        <strain evidence="4">HLG_WM_MAG_01</strain>
    </source>
</reference>
<dbReference type="AlphaFoldDB" id="A0A6S6U8Z0"/>
<dbReference type="EMBL" id="CACVAS010000147">
    <property type="protein sequence ID" value="CAA6826737.1"/>
    <property type="molecule type" value="Genomic_DNA"/>
</dbReference>
<gene>
    <name evidence="4" type="ORF">HELGO_WM1637</name>
</gene>
<evidence type="ECO:0000256" key="2">
    <source>
        <dbReference type="ARBA" id="ARBA00022729"/>
    </source>
</evidence>
<protein>
    <submittedName>
        <fullName evidence="4">Putative periplasmic protein (VacJ homolog)</fullName>
    </submittedName>
</protein>
<dbReference type="GO" id="GO:0120010">
    <property type="term" value="P:intermembrane phospholipid transfer"/>
    <property type="evidence" value="ECO:0007669"/>
    <property type="project" value="TreeGrafter"/>
</dbReference>
<dbReference type="PANTHER" id="PTHR30035:SF3">
    <property type="entry name" value="INTERMEMBRANE PHOSPHOLIPID TRANSPORT SYSTEM LIPOPROTEIN MLAA"/>
    <property type="match status" value="1"/>
</dbReference>
<dbReference type="PANTHER" id="PTHR30035">
    <property type="entry name" value="LIPOPROTEIN VACJ-RELATED"/>
    <property type="match status" value="1"/>
</dbReference>
<comment type="similarity">
    <text evidence="1">Belongs to the MlaA family.</text>
</comment>
<dbReference type="PROSITE" id="PS51257">
    <property type="entry name" value="PROKAR_LIPOPROTEIN"/>
    <property type="match status" value="1"/>
</dbReference>